<evidence type="ECO:0000313" key="1">
    <source>
        <dbReference type="EMBL" id="SBW07851.1"/>
    </source>
</evidence>
<sequence length="97" mass="10315">MLHGNFQAFLAPNAFDTLVVYSPPVHPQQIRNGSIAVAAISTGVVDNRFTDQNIVGCRFRLVTLRTTILGKNGASLTLAYSQFFTDTLNATAATGGA</sequence>
<dbReference type="AlphaFoldDB" id="A0A212KG56"/>
<dbReference type="EMBL" id="FLUQ01000003">
    <property type="protein sequence ID" value="SBW07851.1"/>
    <property type="molecule type" value="Genomic_DNA"/>
</dbReference>
<name>A0A212KG56_9DELT</name>
<reference evidence="2" key="1">
    <citation type="submission" date="2016-04" db="EMBL/GenBank/DDBJ databases">
        <authorList>
            <person name="Evans L.H."/>
            <person name="Alamgir A."/>
            <person name="Owens N."/>
            <person name="Weber N.D."/>
            <person name="Virtaneva K."/>
            <person name="Barbian K."/>
            <person name="Babar A."/>
            <person name="Rosenke K."/>
        </authorList>
    </citation>
    <scope>NUCLEOTIDE SEQUENCE</scope>
    <source>
        <strain evidence="2">86</strain>
    </source>
</reference>
<gene>
    <name evidence="1" type="ORF">KL86DPRO_30128</name>
    <name evidence="2" type="ORF">KL86DPRO_60221</name>
</gene>
<proteinExistence type="predicted"/>
<dbReference type="EMBL" id="FLUQ01000006">
    <property type="protein sequence ID" value="SBW10598.1"/>
    <property type="molecule type" value="Genomic_DNA"/>
</dbReference>
<protein>
    <submittedName>
        <fullName evidence="2">Uncharacterized protein</fullName>
    </submittedName>
</protein>
<evidence type="ECO:0000313" key="2">
    <source>
        <dbReference type="EMBL" id="SBW10598.1"/>
    </source>
</evidence>
<organism evidence="2">
    <name type="scientific">uncultured delta proteobacterium</name>
    <dbReference type="NCBI Taxonomy" id="34034"/>
    <lineage>
        <taxon>Bacteria</taxon>
        <taxon>Deltaproteobacteria</taxon>
        <taxon>environmental samples</taxon>
    </lineage>
</organism>
<accession>A0A212KG56</accession>